<protein>
    <submittedName>
        <fullName evidence="1">Uncharacterized protein</fullName>
    </submittedName>
</protein>
<sequence length="21" mass="2546">MEMKNLKVFIKIVHVLLVYEV</sequence>
<name>A0A0E9VNI9_ANGAN</name>
<reference evidence="1" key="1">
    <citation type="submission" date="2014-11" db="EMBL/GenBank/DDBJ databases">
        <authorList>
            <person name="Amaro Gonzalez C."/>
        </authorList>
    </citation>
    <scope>NUCLEOTIDE SEQUENCE</scope>
</reference>
<organism evidence="1">
    <name type="scientific">Anguilla anguilla</name>
    <name type="common">European freshwater eel</name>
    <name type="synonym">Muraena anguilla</name>
    <dbReference type="NCBI Taxonomy" id="7936"/>
    <lineage>
        <taxon>Eukaryota</taxon>
        <taxon>Metazoa</taxon>
        <taxon>Chordata</taxon>
        <taxon>Craniata</taxon>
        <taxon>Vertebrata</taxon>
        <taxon>Euteleostomi</taxon>
        <taxon>Actinopterygii</taxon>
        <taxon>Neopterygii</taxon>
        <taxon>Teleostei</taxon>
        <taxon>Anguilliformes</taxon>
        <taxon>Anguillidae</taxon>
        <taxon>Anguilla</taxon>
    </lineage>
</organism>
<evidence type="ECO:0000313" key="1">
    <source>
        <dbReference type="EMBL" id="JAH78778.1"/>
    </source>
</evidence>
<accession>A0A0E9VNI9</accession>
<dbReference type="EMBL" id="GBXM01029799">
    <property type="protein sequence ID" value="JAH78778.1"/>
    <property type="molecule type" value="Transcribed_RNA"/>
</dbReference>
<dbReference type="AlphaFoldDB" id="A0A0E9VNI9"/>
<proteinExistence type="predicted"/>
<reference evidence="1" key="2">
    <citation type="journal article" date="2015" name="Fish Shellfish Immunol.">
        <title>Early steps in the European eel (Anguilla anguilla)-Vibrio vulnificus interaction in the gills: Role of the RtxA13 toxin.</title>
        <authorList>
            <person name="Callol A."/>
            <person name="Pajuelo D."/>
            <person name="Ebbesson L."/>
            <person name="Teles M."/>
            <person name="MacKenzie S."/>
            <person name="Amaro C."/>
        </authorList>
    </citation>
    <scope>NUCLEOTIDE SEQUENCE</scope>
</reference>